<name>A0A9N9GIX5_9GLOM</name>
<comment type="caution">
    <text evidence="2">The sequence shown here is derived from an EMBL/GenBank/DDBJ whole genome shotgun (WGS) entry which is preliminary data.</text>
</comment>
<dbReference type="EMBL" id="CAJVPK010002060">
    <property type="protein sequence ID" value="CAG8605384.1"/>
    <property type="molecule type" value="Genomic_DNA"/>
</dbReference>
<feature type="region of interest" description="Disordered" evidence="1">
    <location>
        <begin position="17"/>
        <end position="45"/>
    </location>
</feature>
<proteinExistence type="predicted"/>
<sequence length="63" mass="7241">MKKRATILLNWMTIPRKSNRMNSDDAPEQIVSQRDDTPIFDISDNASSSDVCQKLETRKSLED</sequence>
<evidence type="ECO:0000256" key="1">
    <source>
        <dbReference type="SAM" id="MobiDB-lite"/>
    </source>
</evidence>
<evidence type="ECO:0000313" key="3">
    <source>
        <dbReference type="Proteomes" id="UP000789706"/>
    </source>
</evidence>
<keyword evidence="3" id="KW-1185">Reference proteome</keyword>
<dbReference type="AlphaFoldDB" id="A0A9N9GIX5"/>
<gene>
    <name evidence="2" type="ORF">DEBURN_LOCUS9723</name>
</gene>
<accession>A0A9N9GIX5</accession>
<protein>
    <submittedName>
        <fullName evidence="2">11325_t:CDS:1</fullName>
    </submittedName>
</protein>
<evidence type="ECO:0000313" key="2">
    <source>
        <dbReference type="EMBL" id="CAG8605384.1"/>
    </source>
</evidence>
<organism evidence="2 3">
    <name type="scientific">Diversispora eburnea</name>
    <dbReference type="NCBI Taxonomy" id="1213867"/>
    <lineage>
        <taxon>Eukaryota</taxon>
        <taxon>Fungi</taxon>
        <taxon>Fungi incertae sedis</taxon>
        <taxon>Mucoromycota</taxon>
        <taxon>Glomeromycotina</taxon>
        <taxon>Glomeromycetes</taxon>
        <taxon>Diversisporales</taxon>
        <taxon>Diversisporaceae</taxon>
        <taxon>Diversispora</taxon>
    </lineage>
</organism>
<reference evidence="2" key="1">
    <citation type="submission" date="2021-06" db="EMBL/GenBank/DDBJ databases">
        <authorList>
            <person name="Kallberg Y."/>
            <person name="Tangrot J."/>
            <person name="Rosling A."/>
        </authorList>
    </citation>
    <scope>NUCLEOTIDE SEQUENCE</scope>
    <source>
        <strain evidence="2">AZ414A</strain>
    </source>
</reference>
<dbReference type="Proteomes" id="UP000789706">
    <property type="component" value="Unassembled WGS sequence"/>
</dbReference>